<comment type="caution">
    <text evidence="8">The sequence shown here is derived from an EMBL/GenBank/DDBJ whole genome shotgun (WGS) entry which is preliminary data.</text>
</comment>
<dbReference type="GO" id="GO:0009318">
    <property type="term" value="C:exodeoxyribonuclease VII complex"/>
    <property type="evidence" value="ECO:0007669"/>
    <property type="project" value="UniProtKB-UniRule"/>
</dbReference>
<evidence type="ECO:0000313" key="8">
    <source>
        <dbReference type="EMBL" id="HJC36510.1"/>
    </source>
</evidence>
<accession>A0A9D2SWK1</accession>
<dbReference type="InterPro" id="IPR003761">
    <property type="entry name" value="Exonuc_VII_S"/>
</dbReference>
<keyword evidence="5 6" id="KW-0269">Exonuclease</keyword>
<dbReference type="Gene3D" id="1.10.287.1040">
    <property type="entry name" value="Exonuclease VII, small subunit"/>
    <property type="match status" value="1"/>
</dbReference>
<dbReference type="AlphaFoldDB" id="A0A9D2SWK1"/>
<proteinExistence type="inferred from homology"/>
<evidence type="ECO:0000313" key="9">
    <source>
        <dbReference type="Proteomes" id="UP000823896"/>
    </source>
</evidence>
<dbReference type="PANTHER" id="PTHR34137">
    <property type="entry name" value="EXODEOXYRIBONUCLEASE 7 SMALL SUBUNIT"/>
    <property type="match status" value="1"/>
</dbReference>
<comment type="subunit">
    <text evidence="6">Heterooligomer composed of large and small subunits.</text>
</comment>
<dbReference type="SUPFAM" id="SSF116842">
    <property type="entry name" value="XseB-like"/>
    <property type="match status" value="1"/>
</dbReference>
<gene>
    <name evidence="6 8" type="primary">xseB</name>
    <name evidence="8" type="ORF">H9702_05205</name>
</gene>
<dbReference type="GO" id="GO:0008855">
    <property type="term" value="F:exodeoxyribonuclease VII activity"/>
    <property type="evidence" value="ECO:0007669"/>
    <property type="project" value="UniProtKB-UniRule"/>
</dbReference>
<protein>
    <recommendedName>
        <fullName evidence="6">Exodeoxyribonuclease 7 small subunit</fullName>
        <ecNumber evidence="6">3.1.11.6</ecNumber>
    </recommendedName>
    <alternativeName>
        <fullName evidence="6">Exodeoxyribonuclease VII small subunit</fullName>
        <shortName evidence="6">Exonuclease VII small subunit</shortName>
    </alternativeName>
</protein>
<dbReference type="Proteomes" id="UP000823896">
    <property type="component" value="Unassembled WGS sequence"/>
</dbReference>
<dbReference type="EMBL" id="DWWM01000032">
    <property type="protein sequence ID" value="HJC36510.1"/>
    <property type="molecule type" value="Genomic_DNA"/>
</dbReference>
<keyword evidence="4 6" id="KW-0378">Hydrolase</keyword>
<dbReference type="Pfam" id="PF02609">
    <property type="entry name" value="Exonuc_VII_S"/>
    <property type="match status" value="1"/>
</dbReference>
<comment type="catalytic activity">
    <reaction evidence="6">
        <text>Exonucleolytic cleavage in either 5'- to 3'- or 3'- to 5'-direction to yield nucleoside 5'-phosphates.</text>
        <dbReference type="EC" id="3.1.11.6"/>
    </reaction>
</comment>
<evidence type="ECO:0000256" key="4">
    <source>
        <dbReference type="ARBA" id="ARBA00022801"/>
    </source>
</evidence>
<dbReference type="NCBIfam" id="TIGR01280">
    <property type="entry name" value="xseB"/>
    <property type="match status" value="1"/>
</dbReference>
<evidence type="ECO:0000256" key="2">
    <source>
        <dbReference type="ARBA" id="ARBA00022490"/>
    </source>
</evidence>
<reference evidence="8" key="1">
    <citation type="journal article" date="2021" name="PeerJ">
        <title>Extensive microbial diversity within the chicken gut microbiome revealed by metagenomics and culture.</title>
        <authorList>
            <person name="Gilroy R."/>
            <person name="Ravi A."/>
            <person name="Getino M."/>
            <person name="Pursley I."/>
            <person name="Horton D.L."/>
            <person name="Alikhan N.F."/>
            <person name="Baker D."/>
            <person name="Gharbi K."/>
            <person name="Hall N."/>
            <person name="Watson M."/>
            <person name="Adriaenssens E.M."/>
            <person name="Foster-Nyarko E."/>
            <person name="Jarju S."/>
            <person name="Secka A."/>
            <person name="Antonio M."/>
            <person name="Oren A."/>
            <person name="Chaudhuri R.R."/>
            <person name="La Ragione R."/>
            <person name="Hildebrand F."/>
            <person name="Pallen M.J."/>
        </authorList>
    </citation>
    <scope>NUCLEOTIDE SEQUENCE</scope>
    <source>
        <strain evidence="8">CHK187-11901</strain>
    </source>
</reference>
<keyword evidence="7" id="KW-0175">Coiled coil</keyword>
<dbReference type="GO" id="GO:0005829">
    <property type="term" value="C:cytosol"/>
    <property type="evidence" value="ECO:0007669"/>
    <property type="project" value="TreeGrafter"/>
</dbReference>
<organism evidence="8 9">
    <name type="scientific">Candidatus Merdibacter merdavium</name>
    <dbReference type="NCBI Taxonomy" id="2838692"/>
    <lineage>
        <taxon>Bacteria</taxon>
        <taxon>Bacillati</taxon>
        <taxon>Bacillota</taxon>
        <taxon>Erysipelotrichia</taxon>
        <taxon>Erysipelotrichales</taxon>
        <taxon>Erysipelotrichaceae</taxon>
        <taxon>Merdibacter</taxon>
    </lineage>
</organism>
<evidence type="ECO:0000256" key="3">
    <source>
        <dbReference type="ARBA" id="ARBA00022722"/>
    </source>
</evidence>
<evidence type="ECO:0000256" key="6">
    <source>
        <dbReference type="HAMAP-Rule" id="MF_00337"/>
    </source>
</evidence>
<keyword evidence="2 6" id="KW-0963">Cytoplasm</keyword>
<dbReference type="PANTHER" id="PTHR34137:SF1">
    <property type="entry name" value="EXODEOXYRIBONUCLEASE 7 SMALL SUBUNIT"/>
    <property type="match status" value="1"/>
</dbReference>
<evidence type="ECO:0000256" key="7">
    <source>
        <dbReference type="SAM" id="Coils"/>
    </source>
</evidence>
<evidence type="ECO:0000256" key="5">
    <source>
        <dbReference type="ARBA" id="ARBA00022839"/>
    </source>
</evidence>
<reference evidence="8" key="2">
    <citation type="submission" date="2021-04" db="EMBL/GenBank/DDBJ databases">
        <authorList>
            <person name="Gilroy R."/>
        </authorList>
    </citation>
    <scope>NUCLEOTIDE SEQUENCE</scope>
    <source>
        <strain evidence="8">CHK187-11901</strain>
    </source>
</reference>
<name>A0A9D2SWK1_9FIRM</name>
<feature type="coiled-coil region" evidence="7">
    <location>
        <begin position="4"/>
        <end position="34"/>
    </location>
</feature>
<dbReference type="GO" id="GO:0006308">
    <property type="term" value="P:DNA catabolic process"/>
    <property type="evidence" value="ECO:0007669"/>
    <property type="project" value="UniProtKB-UniRule"/>
</dbReference>
<dbReference type="EC" id="3.1.11.6" evidence="6"/>
<keyword evidence="3 6" id="KW-0540">Nuclease</keyword>
<sequence>MPKKESFKQSMDRLDEIIAQLNQNEVELEEAITLFEEGLKLVKQCDAQLKQFEKRVSVLSEVKEEGEGDA</sequence>
<comment type="function">
    <text evidence="6">Bidirectionally degrades single-stranded DNA into large acid-insoluble oligonucleotides, which are then degraded further into small acid-soluble oligonucleotides.</text>
</comment>
<comment type="similarity">
    <text evidence="1 6">Belongs to the XseB family.</text>
</comment>
<dbReference type="PIRSF" id="PIRSF006488">
    <property type="entry name" value="Exonuc_VII_S"/>
    <property type="match status" value="1"/>
</dbReference>
<dbReference type="HAMAP" id="MF_00337">
    <property type="entry name" value="Exonuc_7_S"/>
    <property type="match status" value="1"/>
</dbReference>
<dbReference type="InterPro" id="IPR037004">
    <property type="entry name" value="Exonuc_VII_ssu_sf"/>
</dbReference>
<evidence type="ECO:0000256" key="1">
    <source>
        <dbReference type="ARBA" id="ARBA00009998"/>
    </source>
</evidence>
<comment type="subcellular location">
    <subcellularLocation>
        <location evidence="6">Cytoplasm</location>
    </subcellularLocation>
</comment>